<dbReference type="SUPFAM" id="SSF52283">
    <property type="entry name" value="Formate/glycerate dehydrogenase catalytic domain-like"/>
    <property type="match status" value="1"/>
</dbReference>
<sequence>MHHHIVVLEGIHMPIPTFPIPAPHTATQTSYPTTSAADLRERILDATIIIGMPTINFTAEILSPSITPKLRFIATLGVGTDNIDLKACEERGIGVSNTPGANTDAVAEHVIALYFAARKSVPQMHNRTMAGEWKASKSLTRYMRDADGVWPITLREEVCGIVGYGAIGKRVAELMKALGMQVIVSGRKGVVVEGESDEIESVDLKNPKRVSFGKLLKVATTLVVVCPKTTETLNLISTEELQAMRRNALVVNVSRGGIVDEAAMTKALNEKQIAGYATDVFDVEPSDQNDTPLLRDLADDANFVASPHVAWFSELTRLNLTRMLTENVQRFLAGEAQQNIIVKGLLGPEK</sequence>
<gene>
    <name evidence="7" type="ORF">BT63DRAFT_428826</name>
</gene>
<keyword evidence="3" id="KW-0520">NAD</keyword>
<dbReference type="Gene3D" id="3.40.50.720">
    <property type="entry name" value="NAD(P)-binding Rossmann-like Domain"/>
    <property type="match status" value="2"/>
</dbReference>
<dbReference type="InterPro" id="IPR006140">
    <property type="entry name" value="D-isomer_DH_NAD-bd"/>
</dbReference>
<feature type="domain" description="D-isomer specific 2-hydroxyacid dehydrogenase catalytic" evidence="5">
    <location>
        <begin position="33"/>
        <end position="341"/>
    </location>
</feature>
<protein>
    <submittedName>
        <fullName evidence="7">Glycerate dehydrogenase</fullName>
    </submittedName>
</protein>
<evidence type="ECO:0000313" key="7">
    <source>
        <dbReference type="EMBL" id="KAF2664865.1"/>
    </source>
</evidence>
<dbReference type="InterPro" id="IPR050418">
    <property type="entry name" value="D-iso_2-hydroxyacid_DH_PdxB"/>
</dbReference>
<dbReference type="InterPro" id="IPR036291">
    <property type="entry name" value="NAD(P)-bd_dom_sf"/>
</dbReference>
<proteinExistence type="inferred from homology"/>
<evidence type="ECO:0000259" key="5">
    <source>
        <dbReference type="Pfam" id="PF00389"/>
    </source>
</evidence>
<evidence type="ECO:0000313" key="8">
    <source>
        <dbReference type="Proteomes" id="UP000799302"/>
    </source>
</evidence>
<evidence type="ECO:0000259" key="6">
    <source>
        <dbReference type="Pfam" id="PF02826"/>
    </source>
</evidence>
<keyword evidence="2 4" id="KW-0560">Oxidoreductase</keyword>
<dbReference type="GO" id="GO:0016616">
    <property type="term" value="F:oxidoreductase activity, acting on the CH-OH group of donors, NAD or NADP as acceptor"/>
    <property type="evidence" value="ECO:0007669"/>
    <property type="project" value="InterPro"/>
</dbReference>
<comment type="similarity">
    <text evidence="1 4">Belongs to the D-isomer specific 2-hydroxyacid dehydrogenase family.</text>
</comment>
<dbReference type="InterPro" id="IPR006139">
    <property type="entry name" value="D-isomer_2_OHA_DH_cat_dom"/>
</dbReference>
<reference evidence="7" key="1">
    <citation type="journal article" date="2020" name="Stud. Mycol.">
        <title>101 Dothideomycetes genomes: a test case for predicting lifestyles and emergence of pathogens.</title>
        <authorList>
            <person name="Haridas S."/>
            <person name="Albert R."/>
            <person name="Binder M."/>
            <person name="Bloem J."/>
            <person name="Labutti K."/>
            <person name="Salamov A."/>
            <person name="Andreopoulos B."/>
            <person name="Baker S."/>
            <person name="Barry K."/>
            <person name="Bills G."/>
            <person name="Bluhm B."/>
            <person name="Cannon C."/>
            <person name="Castanera R."/>
            <person name="Culley D."/>
            <person name="Daum C."/>
            <person name="Ezra D."/>
            <person name="Gonzalez J."/>
            <person name="Henrissat B."/>
            <person name="Kuo A."/>
            <person name="Liang C."/>
            <person name="Lipzen A."/>
            <person name="Lutzoni F."/>
            <person name="Magnuson J."/>
            <person name="Mondo S."/>
            <person name="Nolan M."/>
            <person name="Ohm R."/>
            <person name="Pangilinan J."/>
            <person name="Park H.-J."/>
            <person name="Ramirez L."/>
            <person name="Alfaro M."/>
            <person name="Sun H."/>
            <person name="Tritt A."/>
            <person name="Yoshinaga Y."/>
            <person name="Zwiers L.-H."/>
            <person name="Turgeon B."/>
            <person name="Goodwin S."/>
            <person name="Spatafora J."/>
            <person name="Crous P."/>
            <person name="Grigoriev I."/>
        </authorList>
    </citation>
    <scope>NUCLEOTIDE SEQUENCE</scope>
    <source>
        <strain evidence="7">CBS 115976</strain>
    </source>
</reference>
<dbReference type="GO" id="GO:0051287">
    <property type="term" value="F:NAD binding"/>
    <property type="evidence" value="ECO:0007669"/>
    <property type="project" value="InterPro"/>
</dbReference>
<evidence type="ECO:0000256" key="1">
    <source>
        <dbReference type="ARBA" id="ARBA00005854"/>
    </source>
</evidence>
<dbReference type="CDD" id="cd05198">
    <property type="entry name" value="formate_dh_like"/>
    <property type="match status" value="1"/>
</dbReference>
<evidence type="ECO:0000256" key="3">
    <source>
        <dbReference type="ARBA" id="ARBA00023027"/>
    </source>
</evidence>
<evidence type="ECO:0000256" key="4">
    <source>
        <dbReference type="RuleBase" id="RU003719"/>
    </source>
</evidence>
<accession>A0A6A6TXR0</accession>
<name>A0A6A6TXR0_9PEZI</name>
<dbReference type="SUPFAM" id="SSF51735">
    <property type="entry name" value="NAD(P)-binding Rossmann-fold domains"/>
    <property type="match status" value="1"/>
</dbReference>
<organism evidence="7 8">
    <name type="scientific">Microthyrium microscopicum</name>
    <dbReference type="NCBI Taxonomy" id="703497"/>
    <lineage>
        <taxon>Eukaryota</taxon>
        <taxon>Fungi</taxon>
        <taxon>Dikarya</taxon>
        <taxon>Ascomycota</taxon>
        <taxon>Pezizomycotina</taxon>
        <taxon>Dothideomycetes</taxon>
        <taxon>Dothideomycetes incertae sedis</taxon>
        <taxon>Microthyriales</taxon>
        <taxon>Microthyriaceae</taxon>
        <taxon>Microthyrium</taxon>
    </lineage>
</organism>
<dbReference type="EMBL" id="MU004241">
    <property type="protein sequence ID" value="KAF2664865.1"/>
    <property type="molecule type" value="Genomic_DNA"/>
</dbReference>
<evidence type="ECO:0000256" key="2">
    <source>
        <dbReference type="ARBA" id="ARBA00023002"/>
    </source>
</evidence>
<dbReference type="AlphaFoldDB" id="A0A6A6TXR0"/>
<keyword evidence="8" id="KW-1185">Reference proteome</keyword>
<dbReference type="OrthoDB" id="298012at2759"/>
<dbReference type="PANTHER" id="PTHR43761:SF1">
    <property type="entry name" value="D-ISOMER SPECIFIC 2-HYDROXYACID DEHYDROGENASE CATALYTIC DOMAIN-CONTAINING PROTEIN-RELATED"/>
    <property type="match status" value="1"/>
</dbReference>
<dbReference type="PROSITE" id="PS00671">
    <property type="entry name" value="D_2_HYDROXYACID_DH_3"/>
    <property type="match status" value="1"/>
</dbReference>
<dbReference type="Pfam" id="PF02826">
    <property type="entry name" value="2-Hacid_dh_C"/>
    <property type="match status" value="1"/>
</dbReference>
<dbReference type="PANTHER" id="PTHR43761">
    <property type="entry name" value="D-ISOMER SPECIFIC 2-HYDROXYACID DEHYDROGENASE FAMILY PROTEIN (AFU_ORTHOLOGUE AFUA_1G13630)"/>
    <property type="match status" value="1"/>
</dbReference>
<dbReference type="Proteomes" id="UP000799302">
    <property type="component" value="Unassembled WGS sequence"/>
</dbReference>
<feature type="domain" description="D-isomer specific 2-hydroxyacid dehydrogenase NAD-binding" evidence="6">
    <location>
        <begin position="111"/>
        <end position="310"/>
    </location>
</feature>
<dbReference type="InterPro" id="IPR029753">
    <property type="entry name" value="D-isomer_DH_CS"/>
</dbReference>
<dbReference type="Pfam" id="PF00389">
    <property type="entry name" value="2-Hacid_dh"/>
    <property type="match status" value="1"/>
</dbReference>